<name>A0A3B0TDN2_9ZZZZ</name>
<dbReference type="PANTHER" id="PTHR37823">
    <property type="entry name" value="CYTOCHROME C-553-LIKE"/>
    <property type="match status" value="1"/>
</dbReference>
<protein>
    <submittedName>
        <fullName evidence="7">Cytochrome c family protein</fullName>
    </submittedName>
</protein>
<dbReference type="GO" id="GO:0020037">
    <property type="term" value="F:heme binding"/>
    <property type="evidence" value="ECO:0007669"/>
    <property type="project" value="InterPro"/>
</dbReference>
<keyword evidence="1" id="KW-0813">Transport</keyword>
<keyword evidence="3" id="KW-0479">Metal-binding</keyword>
<reference evidence="7" key="1">
    <citation type="submission" date="2018-06" db="EMBL/GenBank/DDBJ databases">
        <authorList>
            <person name="Zhirakovskaya E."/>
        </authorList>
    </citation>
    <scope>NUCLEOTIDE SEQUENCE</scope>
</reference>
<keyword evidence="2" id="KW-0349">Heme</keyword>
<accession>A0A3B0TDN2</accession>
<evidence type="ECO:0000256" key="1">
    <source>
        <dbReference type="ARBA" id="ARBA00022448"/>
    </source>
</evidence>
<evidence type="ECO:0000256" key="4">
    <source>
        <dbReference type="ARBA" id="ARBA00022982"/>
    </source>
</evidence>
<dbReference type="GO" id="GO:0046872">
    <property type="term" value="F:metal ion binding"/>
    <property type="evidence" value="ECO:0007669"/>
    <property type="project" value="UniProtKB-KW"/>
</dbReference>
<dbReference type="InterPro" id="IPR009056">
    <property type="entry name" value="Cyt_c-like_dom"/>
</dbReference>
<dbReference type="InterPro" id="IPR051811">
    <property type="entry name" value="Cytochrome_c550/c551-like"/>
</dbReference>
<evidence type="ECO:0000259" key="6">
    <source>
        <dbReference type="PROSITE" id="PS51007"/>
    </source>
</evidence>
<evidence type="ECO:0000256" key="5">
    <source>
        <dbReference type="ARBA" id="ARBA00023004"/>
    </source>
</evidence>
<feature type="domain" description="Cytochrome c" evidence="6">
    <location>
        <begin position="43"/>
        <end position="128"/>
    </location>
</feature>
<gene>
    <name evidence="7" type="ORF">MNBD_ALPHA12-1135</name>
</gene>
<evidence type="ECO:0000313" key="7">
    <source>
        <dbReference type="EMBL" id="VAW16741.1"/>
    </source>
</evidence>
<keyword evidence="5" id="KW-0408">Iron</keyword>
<dbReference type="Pfam" id="PF00034">
    <property type="entry name" value="Cytochrom_C"/>
    <property type="match status" value="1"/>
</dbReference>
<dbReference type="GO" id="GO:0009055">
    <property type="term" value="F:electron transfer activity"/>
    <property type="evidence" value="ECO:0007669"/>
    <property type="project" value="InterPro"/>
</dbReference>
<dbReference type="Gene3D" id="1.10.760.10">
    <property type="entry name" value="Cytochrome c-like domain"/>
    <property type="match status" value="1"/>
</dbReference>
<dbReference type="PROSITE" id="PS51007">
    <property type="entry name" value="CYTC"/>
    <property type="match status" value="1"/>
</dbReference>
<sequence>MSNLSKYIVIAVLLGGVAILFSKVVGGGGTGDALTVKVPALSATAVEGEKLFNENCAACHGKNAAGTTQGPSFIDPIYRPNHHGDEAFGRAARDGVRAHHWRFGNMPPRPEVSEQQIAKIVRYIRELQQANGIN</sequence>
<dbReference type="AlphaFoldDB" id="A0A3B0TDN2"/>
<evidence type="ECO:0000256" key="2">
    <source>
        <dbReference type="ARBA" id="ARBA00022617"/>
    </source>
</evidence>
<dbReference type="InterPro" id="IPR036909">
    <property type="entry name" value="Cyt_c-like_dom_sf"/>
</dbReference>
<keyword evidence="4" id="KW-0249">Electron transport</keyword>
<dbReference type="EMBL" id="UOEO01000057">
    <property type="protein sequence ID" value="VAW16741.1"/>
    <property type="molecule type" value="Genomic_DNA"/>
</dbReference>
<dbReference type="PANTHER" id="PTHR37823:SF1">
    <property type="entry name" value="CYTOCHROME C-553-LIKE"/>
    <property type="match status" value="1"/>
</dbReference>
<organism evidence="7">
    <name type="scientific">hydrothermal vent metagenome</name>
    <dbReference type="NCBI Taxonomy" id="652676"/>
    <lineage>
        <taxon>unclassified sequences</taxon>
        <taxon>metagenomes</taxon>
        <taxon>ecological metagenomes</taxon>
    </lineage>
</organism>
<proteinExistence type="predicted"/>
<evidence type="ECO:0000256" key="3">
    <source>
        <dbReference type="ARBA" id="ARBA00022723"/>
    </source>
</evidence>
<dbReference type="SUPFAM" id="SSF46626">
    <property type="entry name" value="Cytochrome c"/>
    <property type="match status" value="1"/>
</dbReference>